<sequence length="86" mass="9941">MSYPRIFADFHNADEQGRLRLNCVGTIEDLSRQNIKLQDGQLLTLYSEDLEVDGVVQYSEDESLWVAAIDWRQIRQVEDIIVQATV</sequence>
<dbReference type="STRING" id="1781255.BH720_14205"/>
<name>A0A1E5QID8_9CYAN</name>
<reference evidence="1" key="1">
    <citation type="submission" date="2016-09" db="EMBL/GenBank/DDBJ databases">
        <title>Draft genome of thermotolerant cyanobacterium Desertifilum sp. strain IPPAS B-1220.</title>
        <authorList>
            <person name="Sinetova M.A."/>
            <person name="Bolakhan K."/>
            <person name="Zayadan B.K."/>
            <person name="Mironov K.S."/>
            <person name="Ustinova V."/>
            <person name="Kupriyanova E.V."/>
            <person name="Sidorov R.A."/>
            <person name="Skrypnik A.N."/>
            <person name="Gogoleva N.E."/>
            <person name="Gogolev Y.V."/>
            <person name="Los D.A."/>
        </authorList>
    </citation>
    <scope>NUCLEOTIDE SEQUENCE [LARGE SCALE GENOMIC DNA]</scope>
    <source>
        <strain evidence="1">IPPAS B-1220</strain>
    </source>
</reference>
<gene>
    <name evidence="1" type="ORF">BH720_14205</name>
</gene>
<evidence type="ECO:0000313" key="1">
    <source>
        <dbReference type="EMBL" id="OEJ74381.1"/>
    </source>
</evidence>
<comment type="caution">
    <text evidence="1">The sequence shown here is derived from an EMBL/GenBank/DDBJ whole genome shotgun (WGS) entry which is preliminary data.</text>
</comment>
<organism evidence="1">
    <name type="scientific">Desertifilum tharense IPPAS B-1220</name>
    <dbReference type="NCBI Taxonomy" id="1781255"/>
    <lineage>
        <taxon>Bacteria</taxon>
        <taxon>Bacillati</taxon>
        <taxon>Cyanobacteriota</taxon>
        <taxon>Cyanophyceae</taxon>
        <taxon>Desertifilales</taxon>
        <taxon>Desertifilaceae</taxon>
        <taxon>Desertifilum</taxon>
    </lineage>
</organism>
<dbReference type="AlphaFoldDB" id="A0A1E5QID8"/>
<protein>
    <submittedName>
        <fullName evidence="1">Uncharacterized protein</fullName>
    </submittedName>
</protein>
<dbReference type="OrthoDB" id="574179at2"/>
<accession>A0A1E5QID8</accession>
<proteinExistence type="predicted"/>
<dbReference type="EMBL" id="MJGC01000066">
    <property type="protein sequence ID" value="OEJ74381.1"/>
    <property type="molecule type" value="Genomic_DNA"/>
</dbReference>
<dbReference type="RefSeq" id="WP_069967879.1">
    <property type="nucleotide sequence ID" value="NZ_CM124774.1"/>
</dbReference>